<dbReference type="GO" id="GO:0003697">
    <property type="term" value="F:single-stranded DNA binding"/>
    <property type="evidence" value="ECO:0007669"/>
    <property type="project" value="UniProtKB-UniRule"/>
</dbReference>
<dbReference type="KEGG" id="dtx:ATSB10_29320"/>
<keyword evidence="9 10" id="KW-0234">DNA repair</keyword>
<dbReference type="GO" id="GO:0009432">
    <property type="term" value="P:SOS response"/>
    <property type="evidence" value="ECO:0007669"/>
    <property type="project" value="UniProtKB-UniRule"/>
</dbReference>
<dbReference type="InterPro" id="IPR018078">
    <property type="entry name" value="DNA-binding_RecF_CS"/>
</dbReference>
<evidence type="ECO:0000256" key="3">
    <source>
        <dbReference type="ARBA" id="ARBA00020170"/>
    </source>
</evidence>
<keyword evidence="6 9" id="KW-0547">Nucleotide-binding</keyword>
<dbReference type="GO" id="GO:0000731">
    <property type="term" value="P:DNA synthesis involved in DNA repair"/>
    <property type="evidence" value="ECO:0007669"/>
    <property type="project" value="TreeGrafter"/>
</dbReference>
<dbReference type="Gene3D" id="1.20.1050.90">
    <property type="entry name" value="RecF/RecN/SMC, N-terminal domain"/>
    <property type="match status" value="1"/>
</dbReference>
<keyword evidence="5 9" id="KW-0235">DNA replication</keyword>
<reference evidence="12 13" key="1">
    <citation type="submission" date="2016-02" db="EMBL/GenBank/DDBJ databases">
        <title>Complete genome sequencing and analysis of ATSB10, Dyella thiooxydans isolated from rhizosphere soil of sunflower (Helianthus annuus L.).</title>
        <authorList>
            <person name="Lee Y."/>
            <person name="Hwangbo K."/>
            <person name="Chung H."/>
            <person name="Yoo J."/>
            <person name="Kim K.Y."/>
            <person name="Sa T.M."/>
            <person name="Um Y."/>
            <person name="Madhaiyan M."/>
        </authorList>
    </citation>
    <scope>NUCLEOTIDE SEQUENCE [LARGE SCALE GENOMIC DNA]</scope>
    <source>
        <strain evidence="12 13">ATSB10</strain>
    </source>
</reference>
<evidence type="ECO:0000256" key="6">
    <source>
        <dbReference type="ARBA" id="ARBA00022741"/>
    </source>
</evidence>
<keyword evidence="4 9" id="KW-0963">Cytoplasm</keyword>
<dbReference type="GO" id="GO:0005524">
    <property type="term" value="F:ATP binding"/>
    <property type="evidence" value="ECO:0007669"/>
    <property type="project" value="UniProtKB-UniRule"/>
</dbReference>
<dbReference type="GO" id="GO:0006260">
    <property type="term" value="P:DNA replication"/>
    <property type="evidence" value="ECO:0007669"/>
    <property type="project" value="UniProtKB-UniRule"/>
</dbReference>
<dbReference type="GO" id="GO:0005737">
    <property type="term" value="C:cytoplasm"/>
    <property type="evidence" value="ECO:0007669"/>
    <property type="project" value="UniProtKB-SubCell"/>
</dbReference>
<keyword evidence="13" id="KW-1185">Reference proteome</keyword>
<dbReference type="PROSITE" id="PS00617">
    <property type="entry name" value="RECF_1"/>
    <property type="match status" value="1"/>
</dbReference>
<accession>A0A160N354</accession>
<evidence type="ECO:0000256" key="10">
    <source>
        <dbReference type="RuleBase" id="RU000578"/>
    </source>
</evidence>
<evidence type="ECO:0000256" key="4">
    <source>
        <dbReference type="ARBA" id="ARBA00022490"/>
    </source>
</evidence>
<dbReference type="Proteomes" id="UP000077255">
    <property type="component" value="Chromosome"/>
</dbReference>
<feature type="binding site" evidence="9">
    <location>
        <begin position="60"/>
        <end position="67"/>
    </location>
    <ligand>
        <name>ATP</name>
        <dbReference type="ChEBI" id="CHEBI:30616"/>
    </ligand>
</feature>
<feature type="domain" description="RecF/RecN/SMC N-terminal" evidence="11">
    <location>
        <begin position="33"/>
        <end position="381"/>
    </location>
</feature>
<evidence type="ECO:0000313" key="13">
    <source>
        <dbReference type="Proteomes" id="UP000077255"/>
    </source>
</evidence>
<dbReference type="InterPro" id="IPR001238">
    <property type="entry name" value="DNA-binding_RecF"/>
</dbReference>
<evidence type="ECO:0000256" key="5">
    <source>
        <dbReference type="ARBA" id="ARBA00022705"/>
    </source>
</evidence>
<dbReference type="InterPro" id="IPR027417">
    <property type="entry name" value="P-loop_NTPase"/>
</dbReference>
<dbReference type="HAMAP" id="MF_00365">
    <property type="entry name" value="RecF"/>
    <property type="match status" value="1"/>
</dbReference>
<evidence type="ECO:0000256" key="7">
    <source>
        <dbReference type="ARBA" id="ARBA00022840"/>
    </source>
</evidence>
<comment type="similarity">
    <text evidence="2 9 10">Belongs to the RecF family.</text>
</comment>
<evidence type="ECO:0000256" key="2">
    <source>
        <dbReference type="ARBA" id="ARBA00008016"/>
    </source>
</evidence>
<comment type="subcellular location">
    <subcellularLocation>
        <location evidence="1 9 10">Cytoplasm</location>
    </subcellularLocation>
</comment>
<dbReference type="PROSITE" id="PS00618">
    <property type="entry name" value="RECF_2"/>
    <property type="match status" value="1"/>
</dbReference>
<keyword evidence="9 10" id="KW-0227">DNA damage</keyword>
<comment type="function">
    <text evidence="9 10">The RecF protein is involved in DNA metabolism; it is required for DNA replication and normal SOS inducibility. RecF binds preferentially to single-stranded, linear DNA. It also seems to bind ATP.</text>
</comment>
<dbReference type="InterPro" id="IPR003395">
    <property type="entry name" value="RecF/RecN/SMC_N"/>
</dbReference>
<evidence type="ECO:0000256" key="9">
    <source>
        <dbReference type="HAMAP-Rule" id="MF_00365"/>
    </source>
</evidence>
<dbReference type="STRING" id="445710.ATSB10_29320"/>
<dbReference type="PANTHER" id="PTHR32182">
    <property type="entry name" value="DNA REPLICATION AND REPAIR PROTEIN RECF"/>
    <property type="match status" value="1"/>
</dbReference>
<name>A0A160N354_9GAMM</name>
<dbReference type="SUPFAM" id="SSF52540">
    <property type="entry name" value="P-loop containing nucleoside triphosphate hydrolases"/>
    <property type="match status" value="1"/>
</dbReference>
<dbReference type="Pfam" id="PF02463">
    <property type="entry name" value="SMC_N"/>
    <property type="match status" value="1"/>
</dbReference>
<evidence type="ECO:0000313" key="12">
    <source>
        <dbReference type="EMBL" id="AND70386.1"/>
    </source>
</evidence>
<dbReference type="PANTHER" id="PTHR32182:SF0">
    <property type="entry name" value="DNA REPLICATION AND REPAIR PROTEIN RECF"/>
    <property type="match status" value="1"/>
</dbReference>
<dbReference type="Gene3D" id="3.40.50.300">
    <property type="entry name" value="P-loop containing nucleotide triphosphate hydrolases"/>
    <property type="match status" value="1"/>
</dbReference>
<dbReference type="InterPro" id="IPR042174">
    <property type="entry name" value="RecF_2"/>
</dbReference>
<evidence type="ECO:0000256" key="8">
    <source>
        <dbReference type="ARBA" id="ARBA00023125"/>
    </source>
</evidence>
<gene>
    <name evidence="9" type="primary">recF</name>
    <name evidence="12" type="ORF">ATSB10_29320</name>
</gene>
<dbReference type="NCBIfam" id="TIGR00611">
    <property type="entry name" value="recf"/>
    <property type="match status" value="1"/>
</dbReference>
<sequence>MREPEALEPYRHWTPEPSPDAPAFFVVGVAMRLVKLKISSLRCFRDVELELSPGINAFVGPNGAGKTSLLEAAFVLSHGRSFRSGARDALIRRGERSLGIFAEVLHADGRLDRLGMGKDGVHWQARLNFEGCSVAELLGRCAVVSFDPGSHALISGGAEERRRFLDWGVFHVEHTFLELWRRYQRALKQRNSLLRNKQSDNALFAPWEHELDESAANIDRLRRSYLDRLAPVLAQSVATLLPELGELSLRYRPGWSEHGTLREQLASSRGRDLSKGHTTIGPHRADWQIAFAHAPAREHLSRGQEKLTALACLLAQAGLFSEERGEWPIVCIDDLASELDRAHQAALVEQLRVADAQVLVTGTELPASLDPQARVFHVEQGVATPLL</sequence>
<keyword evidence="7 9" id="KW-0067">ATP-binding</keyword>
<organism evidence="12 13">
    <name type="scientific">Dyella thiooxydans</name>
    <dbReference type="NCBI Taxonomy" id="445710"/>
    <lineage>
        <taxon>Bacteria</taxon>
        <taxon>Pseudomonadati</taxon>
        <taxon>Pseudomonadota</taxon>
        <taxon>Gammaproteobacteria</taxon>
        <taxon>Lysobacterales</taxon>
        <taxon>Rhodanobacteraceae</taxon>
        <taxon>Dyella</taxon>
    </lineage>
</organism>
<keyword evidence="9 10" id="KW-0742">SOS response</keyword>
<proteinExistence type="inferred from homology"/>
<dbReference type="EMBL" id="CP014841">
    <property type="protein sequence ID" value="AND70386.1"/>
    <property type="molecule type" value="Genomic_DNA"/>
</dbReference>
<protein>
    <recommendedName>
        <fullName evidence="3 9">DNA replication and repair protein RecF</fullName>
    </recommendedName>
</protein>
<evidence type="ECO:0000256" key="1">
    <source>
        <dbReference type="ARBA" id="ARBA00004496"/>
    </source>
</evidence>
<keyword evidence="8 9" id="KW-0238">DNA-binding</keyword>
<dbReference type="AlphaFoldDB" id="A0A160N354"/>
<dbReference type="PATRIC" id="fig|445710.3.peg.2928"/>
<evidence type="ECO:0000259" key="11">
    <source>
        <dbReference type="Pfam" id="PF02463"/>
    </source>
</evidence>
<dbReference type="GO" id="GO:0006302">
    <property type="term" value="P:double-strand break repair"/>
    <property type="evidence" value="ECO:0007669"/>
    <property type="project" value="TreeGrafter"/>
</dbReference>